<dbReference type="InterPro" id="IPR012394">
    <property type="entry name" value="Aldehyde_DH_NAD(P)"/>
</dbReference>
<keyword evidence="2 4" id="KW-0560">Oxidoreductase</keyword>
<dbReference type="FunFam" id="3.40.309.10:FF:000003">
    <property type="entry name" value="Aldehyde dehydrogenase"/>
    <property type="match status" value="1"/>
</dbReference>
<feature type="active site" evidence="5">
    <location>
        <position position="250"/>
    </location>
</feature>
<evidence type="ECO:0000256" key="5">
    <source>
        <dbReference type="PIRSR" id="PIRSR036492-1"/>
    </source>
</evidence>
<dbReference type="Proteomes" id="UP000235916">
    <property type="component" value="Unassembled WGS sequence"/>
</dbReference>
<comment type="similarity">
    <text evidence="1 4 7">Belongs to the aldehyde dehydrogenase family.</text>
</comment>
<dbReference type="CDD" id="cd07133">
    <property type="entry name" value="ALDH_CALDH_CalB"/>
    <property type="match status" value="1"/>
</dbReference>
<dbReference type="Gene3D" id="3.40.309.10">
    <property type="entry name" value="Aldehyde Dehydrogenase, Chain A, domain 2"/>
    <property type="match status" value="1"/>
</dbReference>
<proteinExistence type="inferred from homology"/>
<evidence type="ECO:0000256" key="3">
    <source>
        <dbReference type="ARBA" id="ARBA00023027"/>
    </source>
</evidence>
<evidence type="ECO:0000256" key="2">
    <source>
        <dbReference type="ARBA" id="ARBA00023002"/>
    </source>
</evidence>
<evidence type="ECO:0000256" key="1">
    <source>
        <dbReference type="ARBA" id="ARBA00009986"/>
    </source>
</evidence>
<dbReference type="InterPro" id="IPR029510">
    <property type="entry name" value="Ald_DH_CS_GLU"/>
</dbReference>
<evidence type="ECO:0000256" key="4">
    <source>
        <dbReference type="PIRNR" id="PIRNR036492"/>
    </source>
</evidence>
<feature type="domain" description="Aldehyde dehydrogenase" evidence="8">
    <location>
        <begin position="10"/>
        <end position="436"/>
    </location>
</feature>
<dbReference type="PROSITE" id="PS00687">
    <property type="entry name" value="ALDEHYDE_DEHYDR_GLU"/>
    <property type="match status" value="1"/>
</dbReference>
<dbReference type="InterPro" id="IPR016163">
    <property type="entry name" value="Ald_DH_C"/>
</dbReference>
<name>A0A2N8L376_9BURK</name>
<dbReference type="Pfam" id="PF00171">
    <property type="entry name" value="Aldedh"/>
    <property type="match status" value="1"/>
</dbReference>
<dbReference type="InterPro" id="IPR016162">
    <property type="entry name" value="Ald_DH_N"/>
</dbReference>
<dbReference type="EMBL" id="POSP01000001">
    <property type="protein sequence ID" value="PND40145.1"/>
    <property type="molecule type" value="Genomic_DNA"/>
</dbReference>
<protein>
    <recommendedName>
        <fullName evidence="4">Aldehyde dehydrogenase</fullName>
    </recommendedName>
</protein>
<accession>A0A2N8L376</accession>
<dbReference type="PIRSF" id="PIRSF036492">
    <property type="entry name" value="ALDH"/>
    <property type="match status" value="1"/>
</dbReference>
<dbReference type="AlphaFoldDB" id="A0A2N8L376"/>
<dbReference type="GO" id="GO:0004029">
    <property type="term" value="F:aldehyde dehydrogenase (NAD+) activity"/>
    <property type="evidence" value="ECO:0007669"/>
    <property type="project" value="TreeGrafter"/>
</dbReference>
<dbReference type="PROSITE" id="PS00070">
    <property type="entry name" value="ALDEHYDE_DEHYDR_CYS"/>
    <property type="match status" value="1"/>
</dbReference>
<evidence type="ECO:0000259" key="8">
    <source>
        <dbReference type="Pfam" id="PF00171"/>
    </source>
</evidence>
<sequence>MDQTLQERLHLVLEQQRAAFRAEMAPSREVRLDRLERVRRMTAQHSEALVKAISADFGHRARQETLLADIFTVESGARHAQKHLRDWMRPRRQPTALHFQPARNLLMRQPLGVVGVVAPWNYPYYLALGPAVGALAAGNRVMIKPSELTPRTGELMAAMVAEFFAPEEMTVVNGEAELARAFTALPFDHLCFTGSTAVGRIVAQAAAQNLTPVTLELGGKSPALVDRSCDLKLTASRIAHGKLFNAGQTCVAPDYLLVPKDMVEPLVQEIRGAMRRLYPKIAGNPDYTHIATPRHLARLRGLLDDARAKGAKIIPSHEEKTVGRGLVPQLLLGVNEQMTVMQEEIFGPLLPIVPYVEVDHALAYINRHDKPLALYWFGRDAAMREHVLSQTQAGGVTVNDCIWHLGQEEQPFGGVGASGMGAYHGEFGFRSFSKEKPVFHQSRWAGTRLFFPPYGKTFDRLLGLLKKIA</sequence>
<keyword evidence="10" id="KW-1185">Reference proteome</keyword>
<keyword evidence="3" id="KW-0520">NAD</keyword>
<dbReference type="PANTHER" id="PTHR43570:SF20">
    <property type="entry name" value="ALDEHYDE DEHYDROGENASE ALDX-RELATED"/>
    <property type="match status" value="1"/>
</dbReference>
<reference evidence="9 10" key="1">
    <citation type="submission" date="2018-01" db="EMBL/GenBank/DDBJ databases">
        <title>Draft genome sequence of Paucibacter aquatile CR182 isolated from freshwater of the Nakdong River.</title>
        <authorList>
            <person name="Choi A."/>
            <person name="Chung E.J."/>
        </authorList>
    </citation>
    <scope>NUCLEOTIDE SEQUENCE [LARGE SCALE GENOMIC DNA]</scope>
    <source>
        <strain evidence="9 10">CR182</strain>
    </source>
</reference>
<dbReference type="RefSeq" id="WP_102766280.1">
    <property type="nucleotide sequence ID" value="NZ_POSP01000001.1"/>
</dbReference>
<dbReference type="GO" id="GO:0006081">
    <property type="term" value="P:aldehyde metabolic process"/>
    <property type="evidence" value="ECO:0007669"/>
    <property type="project" value="InterPro"/>
</dbReference>
<dbReference type="GO" id="GO:0005737">
    <property type="term" value="C:cytoplasm"/>
    <property type="evidence" value="ECO:0007669"/>
    <property type="project" value="TreeGrafter"/>
</dbReference>
<feature type="active site" evidence="5 6">
    <location>
        <position position="216"/>
    </location>
</feature>
<comment type="caution">
    <text evidence="9">The sequence shown here is derived from an EMBL/GenBank/DDBJ whole genome shotgun (WGS) entry which is preliminary data.</text>
</comment>
<evidence type="ECO:0000313" key="10">
    <source>
        <dbReference type="Proteomes" id="UP000235916"/>
    </source>
</evidence>
<dbReference type="Gene3D" id="3.40.605.10">
    <property type="entry name" value="Aldehyde Dehydrogenase, Chain A, domain 1"/>
    <property type="match status" value="1"/>
</dbReference>
<evidence type="ECO:0000256" key="6">
    <source>
        <dbReference type="PROSITE-ProRule" id="PRU10007"/>
    </source>
</evidence>
<gene>
    <name evidence="9" type="ORF">C1O66_01795</name>
</gene>
<dbReference type="InterPro" id="IPR016160">
    <property type="entry name" value="Ald_DH_CS_CYS"/>
</dbReference>
<evidence type="ECO:0000313" key="9">
    <source>
        <dbReference type="EMBL" id="PND40145.1"/>
    </source>
</evidence>
<dbReference type="FunFam" id="3.40.605.10:FF:000004">
    <property type="entry name" value="Aldehyde dehydrogenase"/>
    <property type="match status" value="1"/>
</dbReference>
<dbReference type="InterPro" id="IPR015590">
    <property type="entry name" value="Aldehyde_DH_dom"/>
</dbReference>
<dbReference type="OrthoDB" id="6187633at2"/>
<organism evidence="9 10">
    <name type="scientific">Kinneretia aquatilis</name>
    <dbReference type="NCBI Taxonomy" id="2070761"/>
    <lineage>
        <taxon>Bacteria</taxon>
        <taxon>Pseudomonadati</taxon>
        <taxon>Pseudomonadota</taxon>
        <taxon>Betaproteobacteria</taxon>
        <taxon>Burkholderiales</taxon>
        <taxon>Sphaerotilaceae</taxon>
        <taxon>Roseateles</taxon>
    </lineage>
</organism>
<dbReference type="SUPFAM" id="SSF53720">
    <property type="entry name" value="ALDH-like"/>
    <property type="match status" value="1"/>
</dbReference>
<evidence type="ECO:0000256" key="7">
    <source>
        <dbReference type="RuleBase" id="RU003345"/>
    </source>
</evidence>
<dbReference type="PANTHER" id="PTHR43570">
    <property type="entry name" value="ALDEHYDE DEHYDROGENASE"/>
    <property type="match status" value="1"/>
</dbReference>
<dbReference type="InterPro" id="IPR016161">
    <property type="entry name" value="Ald_DH/histidinol_DH"/>
</dbReference>